<evidence type="ECO:0000256" key="3">
    <source>
        <dbReference type="ARBA" id="ARBA00022729"/>
    </source>
</evidence>
<evidence type="ECO:0000259" key="6">
    <source>
        <dbReference type="Pfam" id="PF13458"/>
    </source>
</evidence>
<dbReference type="InterPro" id="IPR051010">
    <property type="entry name" value="BCAA_transport"/>
</dbReference>
<evidence type="ECO:0000256" key="5">
    <source>
        <dbReference type="SAM" id="SignalP"/>
    </source>
</evidence>
<dbReference type="InterPro" id="IPR028081">
    <property type="entry name" value="Leu-bd"/>
</dbReference>
<proteinExistence type="inferred from homology"/>
<keyword evidence="4" id="KW-0029">Amino-acid transport</keyword>
<keyword evidence="8" id="KW-1185">Reference proteome</keyword>
<dbReference type="Pfam" id="PF13458">
    <property type="entry name" value="Peripla_BP_6"/>
    <property type="match status" value="1"/>
</dbReference>
<dbReference type="GO" id="GO:0006865">
    <property type="term" value="P:amino acid transport"/>
    <property type="evidence" value="ECO:0007669"/>
    <property type="project" value="UniProtKB-KW"/>
</dbReference>
<evidence type="ECO:0000313" key="7">
    <source>
        <dbReference type="EMBL" id="ACN17924.1"/>
    </source>
</evidence>
<reference evidence="7 8" key="1">
    <citation type="journal article" date="2009" name="Environ. Microbiol.">
        <title>Genome sequence of Desulfobacterium autotrophicum HRM2, a marine sulfate reducer oxidizing organic carbon completely to carbon dioxide.</title>
        <authorList>
            <person name="Strittmatter A.W."/>
            <person name="Liesegang H."/>
            <person name="Rabus R."/>
            <person name="Decker I."/>
            <person name="Amann J."/>
            <person name="Andres S."/>
            <person name="Henne A."/>
            <person name="Fricke W.F."/>
            <person name="Martinez-Arias R."/>
            <person name="Bartels D."/>
            <person name="Goesmann A."/>
            <person name="Krause L."/>
            <person name="Puehler A."/>
            <person name="Klenk H.P."/>
            <person name="Richter M."/>
            <person name="Schuler M."/>
            <person name="Gloeckner F.O."/>
            <person name="Meyerdierks A."/>
            <person name="Gottschalk G."/>
            <person name="Amann R."/>
        </authorList>
    </citation>
    <scope>NUCLEOTIDE SEQUENCE [LARGE SCALE GENOMIC DNA]</scope>
    <source>
        <strain evidence="8">ATCC 43914 / DSM 3382 / HRM2</strain>
    </source>
</reference>
<dbReference type="eggNOG" id="COG0683">
    <property type="taxonomic scope" value="Bacteria"/>
</dbReference>
<accession>C0QII0</accession>
<dbReference type="InterPro" id="IPR000709">
    <property type="entry name" value="Leu_Ile_Val-bd"/>
</dbReference>
<evidence type="ECO:0000313" key="8">
    <source>
        <dbReference type="Proteomes" id="UP000000442"/>
    </source>
</evidence>
<dbReference type="PRINTS" id="PR00337">
    <property type="entry name" value="LEUILEVALBP"/>
</dbReference>
<dbReference type="PANTHER" id="PTHR30483:SF6">
    <property type="entry name" value="PERIPLASMIC BINDING PROTEIN OF ABC TRANSPORTER FOR NATURAL AMINO ACIDS"/>
    <property type="match status" value="1"/>
</dbReference>
<dbReference type="KEGG" id="dat:HRM2_48760"/>
<gene>
    <name evidence="7" type="primary">livK2</name>
    <name evidence="7" type="ordered locus">HRM2_48760</name>
</gene>
<sequence>MGKFTAGFICALSVFWAGAVFAGTVSVGAVTPLTGKLAVYGEGFQQAMLLAAEEINASGGINGDTLEIVFEDNNSTSKGSVSAIRKLITIDKLTLVFGPAASSNFLAICPIAQKNKTILIGAESAAAEITKCGSYVFRVFPSDLLQGTGVSELASSLGYKEVVLTYVNNDWGVGLAEVFKRQFLASGGKIIDELAHAEGKTDYRSEILRIKRHNPKVVVNLTYIKEGATILKQAYETGLNTQWLMGSASKSPKLVALAGKTAEGIIGTYPTFSQESPEYQAFKTAWEKKYSGKKTPIFGEYNYDMVKLTALALRDAGSVDADTVRESLLKVSQGYMGTTGDKSFDENGDVGATYGRWTVKDGAIIDYQVEK</sequence>
<keyword evidence="2" id="KW-0813">Transport</keyword>
<dbReference type="EMBL" id="CP001087">
    <property type="protein sequence ID" value="ACN17924.1"/>
    <property type="molecule type" value="Genomic_DNA"/>
</dbReference>
<dbReference type="PANTHER" id="PTHR30483">
    <property type="entry name" value="LEUCINE-SPECIFIC-BINDING PROTEIN"/>
    <property type="match status" value="1"/>
</dbReference>
<dbReference type="RefSeq" id="WP_015906631.1">
    <property type="nucleotide sequence ID" value="NC_012108.1"/>
</dbReference>
<dbReference type="STRING" id="177437.HRM2_48760"/>
<dbReference type="AlphaFoldDB" id="C0QII0"/>
<dbReference type="SUPFAM" id="SSF53822">
    <property type="entry name" value="Periplasmic binding protein-like I"/>
    <property type="match status" value="1"/>
</dbReference>
<dbReference type="InterPro" id="IPR028082">
    <property type="entry name" value="Peripla_BP_I"/>
</dbReference>
<organism evidence="7 8">
    <name type="scientific">Desulforapulum autotrophicum (strain ATCC 43914 / DSM 3382 / VKM B-1955 / HRM2)</name>
    <name type="common">Desulfobacterium autotrophicum</name>
    <dbReference type="NCBI Taxonomy" id="177437"/>
    <lineage>
        <taxon>Bacteria</taxon>
        <taxon>Pseudomonadati</taxon>
        <taxon>Thermodesulfobacteriota</taxon>
        <taxon>Desulfobacteria</taxon>
        <taxon>Desulfobacterales</taxon>
        <taxon>Desulfobacteraceae</taxon>
        <taxon>Desulforapulum</taxon>
    </lineage>
</organism>
<name>C0QII0_DESAH</name>
<dbReference type="HOGENOM" id="CLU_027128_5_0_7"/>
<dbReference type="CDD" id="cd19984">
    <property type="entry name" value="PBP1_ABC_ligand_binding-like"/>
    <property type="match status" value="1"/>
</dbReference>
<protein>
    <submittedName>
        <fullName evidence="7">LivK2</fullName>
    </submittedName>
</protein>
<keyword evidence="3 5" id="KW-0732">Signal</keyword>
<feature type="signal peptide" evidence="5">
    <location>
        <begin position="1"/>
        <end position="22"/>
    </location>
</feature>
<evidence type="ECO:0000256" key="2">
    <source>
        <dbReference type="ARBA" id="ARBA00022448"/>
    </source>
</evidence>
<feature type="domain" description="Leucine-binding protein" evidence="6">
    <location>
        <begin position="24"/>
        <end position="349"/>
    </location>
</feature>
<dbReference type="Proteomes" id="UP000000442">
    <property type="component" value="Chromosome"/>
</dbReference>
<dbReference type="OrthoDB" id="7337537at2"/>
<feature type="chain" id="PRO_5002902388" evidence="5">
    <location>
        <begin position="23"/>
        <end position="371"/>
    </location>
</feature>
<dbReference type="Gene3D" id="3.40.50.2300">
    <property type="match status" value="2"/>
</dbReference>
<comment type="similarity">
    <text evidence="1">Belongs to the leucine-binding protein family.</text>
</comment>
<evidence type="ECO:0000256" key="1">
    <source>
        <dbReference type="ARBA" id="ARBA00010062"/>
    </source>
</evidence>
<evidence type="ECO:0000256" key="4">
    <source>
        <dbReference type="ARBA" id="ARBA00022970"/>
    </source>
</evidence>